<dbReference type="PANTHER" id="PTHR12138:SF162">
    <property type="entry name" value="CHROMOSOME UNDETERMINED SCAFFOLD_275, WHOLE GENOME SHOTGUN SEQUENCE"/>
    <property type="match status" value="1"/>
</dbReference>
<reference evidence="1 2" key="1">
    <citation type="submission" date="2013-03" db="EMBL/GenBank/DDBJ databases">
        <authorList>
            <person name="Warren W."/>
            <person name="Wilson R.K."/>
        </authorList>
    </citation>
    <scope>NUCLEOTIDE SEQUENCE</scope>
</reference>
<dbReference type="Ensembl" id="ENSMFAT00000082552.1">
    <property type="protein sequence ID" value="ENSMFAP00000060978.1"/>
    <property type="gene ID" value="ENSMFAG00000063208.1"/>
</dbReference>
<sequence length="154" mass="16511">MSSLVFNSDSLVALVCSFFWGGQSLALSLRLEYSGTISAHCNLCLLGSSNSSASTSQVTGTTGMHHHARLIFVFFSRVGVSPYAGQAGLELLTLVDLLASASQSVRITGISHCTWHSLFLIFLLAGLLSLPLKCGEKAVLCTDDENRIRRKSLC</sequence>
<reference evidence="1" key="3">
    <citation type="submission" date="2025-09" db="UniProtKB">
        <authorList>
            <consortium name="Ensembl"/>
        </authorList>
    </citation>
    <scope>IDENTIFICATION</scope>
</reference>
<dbReference type="Proteomes" id="UP000233100">
    <property type="component" value="Chromosome 12"/>
</dbReference>
<dbReference type="GeneTree" id="ENSGT01150000286943"/>
<evidence type="ECO:0000313" key="1">
    <source>
        <dbReference type="Ensembl" id="ENSMFAP00000060978.1"/>
    </source>
</evidence>
<dbReference type="PANTHER" id="PTHR12138">
    <property type="entry name" value="PRIMATE-EXPANDED PROTEIN FAMILY"/>
    <property type="match status" value="1"/>
</dbReference>
<accession>A0A7N9D453</accession>
<name>A0A7N9D453_MACFA</name>
<keyword evidence="2" id="KW-1185">Reference proteome</keyword>
<organism evidence="1 2">
    <name type="scientific">Macaca fascicularis</name>
    <name type="common">Crab-eating macaque</name>
    <name type="synonym">Cynomolgus monkey</name>
    <dbReference type="NCBI Taxonomy" id="9541"/>
    <lineage>
        <taxon>Eukaryota</taxon>
        <taxon>Metazoa</taxon>
        <taxon>Chordata</taxon>
        <taxon>Craniata</taxon>
        <taxon>Vertebrata</taxon>
        <taxon>Euteleostomi</taxon>
        <taxon>Mammalia</taxon>
        <taxon>Eutheria</taxon>
        <taxon>Euarchontoglires</taxon>
        <taxon>Primates</taxon>
        <taxon>Haplorrhini</taxon>
        <taxon>Catarrhini</taxon>
        <taxon>Cercopithecidae</taxon>
        <taxon>Cercopithecinae</taxon>
        <taxon>Macaca</taxon>
    </lineage>
</organism>
<dbReference type="PRINTS" id="PR02045">
    <property type="entry name" value="F138DOMAIN"/>
</dbReference>
<reference evidence="1" key="2">
    <citation type="submission" date="2025-08" db="UniProtKB">
        <authorList>
            <consortium name="Ensembl"/>
        </authorList>
    </citation>
    <scope>IDENTIFICATION</scope>
</reference>
<evidence type="ECO:0000313" key="2">
    <source>
        <dbReference type="Proteomes" id="UP000233100"/>
    </source>
</evidence>
<dbReference type="AlphaFoldDB" id="A0A7N9D453"/>
<protein>
    <submittedName>
        <fullName evidence="1">Uncharacterized protein</fullName>
    </submittedName>
</protein>
<proteinExistence type="predicted"/>